<dbReference type="InterPro" id="IPR031475">
    <property type="entry name" value="NBD_C"/>
</dbReference>
<dbReference type="Pfam" id="PF07005">
    <property type="entry name" value="SBD_N"/>
    <property type="match status" value="1"/>
</dbReference>
<proteinExistence type="inferred from homology"/>
<dbReference type="Gene3D" id="3.40.980.20">
    <property type="entry name" value="Four-carbon acid sugar kinase, nucleotide binding domain"/>
    <property type="match status" value="1"/>
</dbReference>
<evidence type="ECO:0000256" key="1">
    <source>
        <dbReference type="ARBA" id="ARBA00005715"/>
    </source>
</evidence>
<evidence type="ECO:0000256" key="11">
    <source>
        <dbReference type="ARBA" id="ARBA00039461"/>
    </source>
</evidence>
<evidence type="ECO:0000313" key="15">
    <source>
        <dbReference type="EMBL" id="MDO1534102.1"/>
    </source>
</evidence>
<sequence>MEKLRPLLGCIADDFTGATDLANILVRGGMRTVQTIGVPSEDLAASLDADAIVVALKSRTAPVEQAVSESLQALRWLQGRGCRQFFFKYCSTFDSTSAGNIGPVAEALQAALAADFAIACPAFPAAGRTAYMGHLFVQQRLLSESGMERHPLTPMRDPDLVRLLQAQSRSKVGLIAHPDVAGGAAAVRERIAALRSQGVRLAIADAISDADLITLGEACADAPLVTGGSGMAQGLPANFRRSGTLPDADASLLPRIAGPAVVLSGSASVATNGQVAAWLRGGRRGFRIEPLALARGESVVAAALDFIDAGETTLVYATSGADEVRRVQAELGAAHAGALVEQALGQIAARLRERGTRRFVVAGGETSGAVVQALGLRALRIGAQIDPGVPETHSFGAGEPLAVVLKSGNFGTEDFFDKALRHLEGPVA</sequence>
<dbReference type="EC" id="2.7.1.217" evidence="10"/>
<evidence type="ECO:0000256" key="7">
    <source>
        <dbReference type="ARBA" id="ARBA00035898"/>
    </source>
</evidence>
<evidence type="ECO:0000256" key="10">
    <source>
        <dbReference type="ARBA" id="ARBA00039095"/>
    </source>
</evidence>
<evidence type="ECO:0000256" key="8">
    <source>
        <dbReference type="ARBA" id="ARBA00036346"/>
    </source>
</evidence>
<comment type="catalytic activity">
    <reaction evidence="8">
        <text>3-dehydro-D-erythronate + ATP = 3-dehydro-4-O-phospho-D-erythronate + ADP + H(+)</text>
        <dbReference type="Rhea" id="RHEA:52556"/>
        <dbReference type="ChEBI" id="CHEBI:15378"/>
        <dbReference type="ChEBI" id="CHEBI:30616"/>
        <dbReference type="ChEBI" id="CHEBI:57958"/>
        <dbReference type="ChEBI" id="CHEBI:136593"/>
        <dbReference type="ChEBI" id="CHEBI:456216"/>
        <dbReference type="EC" id="2.7.1.217"/>
    </reaction>
</comment>
<comment type="function">
    <text evidence="9">Catalyzes the ATP-dependent phosphorylation of 3-oxo-tetronate to 3-oxo-tetronate 4-phosphate.</text>
</comment>
<evidence type="ECO:0000256" key="3">
    <source>
        <dbReference type="ARBA" id="ARBA00022741"/>
    </source>
</evidence>
<dbReference type="InterPro" id="IPR037051">
    <property type="entry name" value="4-carb_acid_sugar_kinase_N_sf"/>
</dbReference>
<dbReference type="InterPro" id="IPR050007">
    <property type="entry name" value="OtnK"/>
</dbReference>
<evidence type="ECO:0000259" key="14">
    <source>
        <dbReference type="Pfam" id="PF17042"/>
    </source>
</evidence>
<dbReference type="Proteomes" id="UP001169027">
    <property type="component" value="Unassembled WGS sequence"/>
</dbReference>
<keyword evidence="16" id="KW-1185">Reference proteome</keyword>
<feature type="domain" description="Four-carbon acid sugar kinase nucleotide binding" evidence="14">
    <location>
        <begin position="261"/>
        <end position="416"/>
    </location>
</feature>
<comment type="caution">
    <text evidence="15">The sequence shown here is derived from an EMBL/GenBank/DDBJ whole genome shotgun (WGS) entry which is preliminary data.</text>
</comment>
<evidence type="ECO:0000256" key="12">
    <source>
        <dbReference type="ARBA" id="ARBA00041377"/>
    </source>
</evidence>
<dbReference type="NCBIfam" id="NF043035">
    <property type="entry name" value="OxoTetrKin"/>
    <property type="match status" value="1"/>
</dbReference>
<evidence type="ECO:0000256" key="2">
    <source>
        <dbReference type="ARBA" id="ARBA00022679"/>
    </source>
</evidence>
<dbReference type="Gene3D" id="3.40.50.10840">
    <property type="entry name" value="Putative sugar-binding, N-terminal domain"/>
    <property type="match status" value="1"/>
</dbReference>
<organism evidence="15 16">
    <name type="scientific">Variovorax ginsengisoli</name>
    <dbReference type="NCBI Taxonomy" id="363844"/>
    <lineage>
        <taxon>Bacteria</taxon>
        <taxon>Pseudomonadati</taxon>
        <taxon>Pseudomonadota</taxon>
        <taxon>Betaproteobacteria</taxon>
        <taxon>Burkholderiales</taxon>
        <taxon>Comamonadaceae</taxon>
        <taxon>Variovorax</taxon>
    </lineage>
</organism>
<evidence type="ECO:0000259" key="13">
    <source>
        <dbReference type="Pfam" id="PF07005"/>
    </source>
</evidence>
<reference evidence="15" key="1">
    <citation type="submission" date="2023-06" db="EMBL/GenBank/DDBJ databases">
        <authorList>
            <person name="Jiang Y."/>
            <person name="Liu Q."/>
        </authorList>
    </citation>
    <scope>NUCLEOTIDE SEQUENCE</scope>
    <source>
        <strain evidence="15">CGMCC 1.12090</strain>
    </source>
</reference>
<dbReference type="InterPro" id="IPR010737">
    <property type="entry name" value="4-carb_acid_sugar_kinase_N"/>
</dbReference>
<keyword evidence="4 15" id="KW-0418">Kinase</keyword>
<name>A0ABT8S5A9_9BURK</name>
<evidence type="ECO:0000256" key="5">
    <source>
        <dbReference type="ARBA" id="ARBA00022840"/>
    </source>
</evidence>
<dbReference type="RefSeq" id="WP_301811354.1">
    <property type="nucleotide sequence ID" value="NZ_JAUJZH010000012.1"/>
</dbReference>
<dbReference type="GO" id="GO:0016301">
    <property type="term" value="F:kinase activity"/>
    <property type="evidence" value="ECO:0007669"/>
    <property type="project" value="UniProtKB-KW"/>
</dbReference>
<dbReference type="InterPro" id="IPR042213">
    <property type="entry name" value="NBD_C_sf"/>
</dbReference>
<dbReference type="EMBL" id="JAUKVY010000012">
    <property type="protein sequence ID" value="MDO1534102.1"/>
    <property type="molecule type" value="Genomic_DNA"/>
</dbReference>
<dbReference type="SUPFAM" id="SSF142764">
    <property type="entry name" value="YgbK-like"/>
    <property type="match status" value="1"/>
</dbReference>
<keyword evidence="2 15" id="KW-0808">Transferase</keyword>
<gene>
    <name evidence="15" type="ORF">Q2T77_17595</name>
</gene>
<evidence type="ECO:0000256" key="9">
    <source>
        <dbReference type="ARBA" id="ARBA00037335"/>
    </source>
</evidence>
<evidence type="ECO:0000256" key="6">
    <source>
        <dbReference type="ARBA" id="ARBA00023277"/>
    </source>
</evidence>
<protein>
    <recommendedName>
        <fullName evidence="11">3-oxo-tetronate kinase</fullName>
        <ecNumber evidence="10">2.7.1.217</ecNumber>
    </recommendedName>
    <alternativeName>
        <fullName evidence="12">3-dehydrotetronate 4-kinase</fullName>
    </alternativeName>
</protein>
<comment type="similarity">
    <text evidence="1">Belongs to the four-carbon acid sugar kinase family.</text>
</comment>
<accession>A0ABT8S5A9</accession>
<keyword evidence="6" id="KW-0119">Carbohydrate metabolism</keyword>
<evidence type="ECO:0000256" key="4">
    <source>
        <dbReference type="ARBA" id="ARBA00022777"/>
    </source>
</evidence>
<keyword evidence="5" id="KW-0067">ATP-binding</keyword>
<dbReference type="Pfam" id="PF17042">
    <property type="entry name" value="NBD_C"/>
    <property type="match status" value="1"/>
</dbReference>
<evidence type="ECO:0000313" key="16">
    <source>
        <dbReference type="Proteomes" id="UP001169027"/>
    </source>
</evidence>
<feature type="domain" description="Four-carbon acid sugar kinase N-terminal" evidence="13">
    <location>
        <begin position="8"/>
        <end position="235"/>
    </location>
</feature>
<comment type="catalytic activity">
    <reaction evidence="7">
        <text>3-dehydro-L-erythronate + ATP = 3-dehydro-4-O-phospho-L-erythronate + ADP + H(+)</text>
        <dbReference type="Rhea" id="RHEA:52552"/>
        <dbReference type="ChEBI" id="CHEBI:15378"/>
        <dbReference type="ChEBI" id="CHEBI:30616"/>
        <dbReference type="ChEBI" id="CHEBI:136592"/>
        <dbReference type="ChEBI" id="CHEBI:136670"/>
        <dbReference type="ChEBI" id="CHEBI:456216"/>
        <dbReference type="EC" id="2.7.1.217"/>
    </reaction>
</comment>
<keyword evidence="3" id="KW-0547">Nucleotide-binding</keyword>